<evidence type="ECO:0000256" key="1">
    <source>
        <dbReference type="SAM" id="SignalP"/>
    </source>
</evidence>
<dbReference type="KEGG" id="orp:MOP44_01005"/>
<keyword evidence="1" id="KW-0732">Signal</keyword>
<organism evidence="2 3">
    <name type="scientific">Occallatibacter riparius</name>
    <dbReference type="NCBI Taxonomy" id="1002689"/>
    <lineage>
        <taxon>Bacteria</taxon>
        <taxon>Pseudomonadati</taxon>
        <taxon>Acidobacteriota</taxon>
        <taxon>Terriglobia</taxon>
        <taxon>Terriglobales</taxon>
        <taxon>Acidobacteriaceae</taxon>
        <taxon>Occallatibacter</taxon>
    </lineage>
</organism>
<accession>A0A9J7BP90</accession>
<protein>
    <recommendedName>
        <fullName evidence="4">HNH endonuclease</fullName>
    </recommendedName>
</protein>
<reference evidence="2" key="1">
    <citation type="submission" date="2021-04" db="EMBL/GenBank/DDBJ databases">
        <title>Phylogenetic analysis of Acidobacteriaceae.</title>
        <authorList>
            <person name="Qiu L."/>
            <person name="Zhang Q."/>
        </authorList>
    </citation>
    <scope>NUCLEOTIDE SEQUENCE</scope>
    <source>
        <strain evidence="2">DSM 25168</strain>
    </source>
</reference>
<proteinExistence type="predicted"/>
<sequence>MKRLLILVAAAVLTHPFGTAQSKKTVSCKVQGFAAKNHRAMGPHKAPTDGSCKVHQKNGFPMPDPGCTPGAINPTVTLDVLKSSNFATGCIRNKVESEDAKGAAYAWYALLAPSHNKGATQTCELDHLVPLELGGGDSMDNIWAQCGPSGVVLKERYFKQKDEVERYLAGQVKAGAMDLKTAQRAIAKDYTQFIEAAKHH</sequence>
<dbReference type="RefSeq" id="WP_260794034.1">
    <property type="nucleotide sequence ID" value="NZ_CP093313.1"/>
</dbReference>
<evidence type="ECO:0000313" key="2">
    <source>
        <dbReference type="EMBL" id="UWZ84528.1"/>
    </source>
</evidence>
<dbReference type="AlphaFoldDB" id="A0A9J7BP90"/>
<evidence type="ECO:0008006" key="4">
    <source>
        <dbReference type="Google" id="ProtNLM"/>
    </source>
</evidence>
<feature type="chain" id="PRO_5039941312" description="HNH endonuclease" evidence="1">
    <location>
        <begin position="21"/>
        <end position="200"/>
    </location>
</feature>
<feature type="signal peptide" evidence="1">
    <location>
        <begin position="1"/>
        <end position="20"/>
    </location>
</feature>
<evidence type="ECO:0000313" key="3">
    <source>
        <dbReference type="Proteomes" id="UP001059380"/>
    </source>
</evidence>
<name>A0A9J7BP90_9BACT</name>
<keyword evidence="3" id="KW-1185">Reference proteome</keyword>
<dbReference type="Proteomes" id="UP001059380">
    <property type="component" value="Chromosome"/>
</dbReference>
<dbReference type="EMBL" id="CP093313">
    <property type="protein sequence ID" value="UWZ84528.1"/>
    <property type="molecule type" value="Genomic_DNA"/>
</dbReference>
<gene>
    <name evidence="2" type="ORF">MOP44_01005</name>
</gene>